<reference evidence="3 4" key="1">
    <citation type="journal article" date="2016" name="Nat. Commun.">
        <title>Thousands of microbial genomes shed light on interconnected biogeochemical processes in an aquifer system.</title>
        <authorList>
            <person name="Anantharaman K."/>
            <person name="Brown C.T."/>
            <person name="Hug L.A."/>
            <person name="Sharon I."/>
            <person name="Castelle C.J."/>
            <person name="Probst A.J."/>
            <person name="Thomas B.C."/>
            <person name="Singh A."/>
            <person name="Wilkins M.J."/>
            <person name="Karaoz U."/>
            <person name="Brodie E.L."/>
            <person name="Williams K.H."/>
            <person name="Hubbard S.S."/>
            <person name="Banfield J.F."/>
        </authorList>
    </citation>
    <scope>NUCLEOTIDE SEQUENCE [LARGE SCALE GENOMIC DNA]</scope>
</reference>
<feature type="transmembrane region" description="Helical" evidence="1">
    <location>
        <begin position="12"/>
        <end position="32"/>
    </location>
</feature>
<dbReference type="Proteomes" id="UP000179230">
    <property type="component" value="Unassembled WGS sequence"/>
</dbReference>
<accession>A0A1F6FPP4</accession>
<evidence type="ECO:0000256" key="1">
    <source>
        <dbReference type="SAM" id="Phobius"/>
    </source>
</evidence>
<organism evidence="3 4">
    <name type="scientific">Candidatus Kaiserbacteria bacterium RIFOXYD1_FULL_42_15</name>
    <dbReference type="NCBI Taxonomy" id="1798532"/>
    <lineage>
        <taxon>Bacteria</taxon>
        <taxon>Candidatus Kaiseribacteriota</taxon>
    </lineage>
</organism>
<name>A0A1F6FPP4_9BACT</name>
<feature type="domain" description="D-alanyl-D-alanine carboxypeptidase-like core" evidence="2">
    <location>
        <begin position="154"/>
        <end position="275"/>
    </location>
</feature>
<dbReference type="PANTHER" id="PTHR34385">
    <property type="entry name" value="D-ALANYL-D-ALANINE CARBOXYPEPTIDASE"/>
    <property type="match status" value="1"/>
</dbReference>
<comment type="caution">
    <text evidence="3">The sequence shown here is derived from an EMBL/GenBank/DDBJ whole genome shotgun (WGS) entry which is preliminary data.</text>
</comment>
<dbReference type="InterPro" id="IPR058193">
    <property type="entry name" value="VanY/YodJ_core_dom"/>
</dbReference>
<proteinExistence type="predicted"/>
<gene>
    <name evidence="3" type="ORF">A2592_02515</name>
</gene>
<evidence type="ECO:0000313" key="4">
    <source>
        <dbReference type="Proteomes" id="UP000179230"/>
    </source>
</evidence>
<dbReference type="GO" id="GO:0008233">
    <property type="term" value="F:peptidase activity"/>
    <property type="evidence" value="ECO:0007669"/>
    <property type="project" value="InterPro"/>
</dbReference>
<dbReference type="InterPro" id="IPR052179">
    <property type="entry name" value="DD-CPase-like"/>
</dbReference>
<dbReference type="InterPro" id="IPR009045">
    <property type="entry name" value="Zn_M74/Hedgehog-like"/>
</dbReference>
<dbReference type="EMBL" id="MFMT01000040">
    <property type="protein sequence ID" value="OGG87836.1"/>
    <property type="molecule type" value="Genomic_DNA"/>
</dbReference>
<dbReference type="Gene3D" id="3.30.1380.10">
    <property type="match status" value="1"/>
</dbReference>
<dbReference type="SUPFAM" id="SSF55166">
    <property type="entry name" value="Hedgehog/DD-peptidase"/>
    <property type="match status" value="1"/>
</dbReference>
<sequence length="306" mass="34989">MDSSQKTTSHNFLYIFWIILGFTFLGAGYLIWSQYQQIVFLHNQLILEQASTTEAILQLTTDKDVLTEKLNQTETILTETVDRLNAERDRNDDFEDQISQLAGTVGILDKVAKTDPELLQKYSKVYFLNENYIPANIKKISDKYILSNKGDQYFQGNALTFLTRMIDSAAKAGVDLKIISAYRSFETQSDLKGQYSQVYGTGANTFSADQGYSEHQLGTAVDLTDPTVAGTFLTFKDTEAYAWLQKNAYKYGFGLSYPEDNTFYIFEPWHWRFVGVDLATDLHRANASFYSWDQRKIDGYLVSLFD</sequence>
<dbReference type="PANTHER" id="PTHR34385:SF1">
    <property type="entry name" value="PEPTIDOGLYCAN L-ALANYL-D-GLUTAMATE ENDOPEPTIDASE CWLK"/>
    <property type="match status" value="1"/>
</dbReference>
<evidence type="ECO:0000313" key="3">
    <source>
        <dbReference type="EMBL" id="OGG87836.1"/>
    </source>
</evidence>
<dbReference type="GO" id="GO:0006508">
    <property type="term" value="P:proteolysis"/>
    <property type="evidence" value="ECO:0007669"/>
    <property type="project" value="InterPro"/>
</dbReference>
<dbReference type="AlphaFoldDB" id="A0A1F6FPP4"/>
<dbReference type="Pfam" id="PF02557">
    <property type="entry name" value="VanY"/>
    <property type="match status" value="1"/>
</dbReference>
<keyword evidence="1" id="KW-0812">Transmembrane</keyword>
<dbReference type="CDD" id="cd14852">
    <property type="entry name" value="LD-carboxypeptidase"/>
    <property type="match status" value="1"/>
</dbReference>
<dbReference type="InterPro" id="IPR003709">
    <property type="entry name" value="VanY-like_core_dom"/>
</dbReference>
<keyword evidence="1" id="KW-1133">Transmembrane helix</keyword>
<evidence type="ECO:0000259" key="2">
    <source>
        <dbReference type="Pfam" id="PF02557"/>
    </source>
</evidence>
<protein>
    <recommendedName>
        <fullName evidence="2">D-alanyl-D-alanine carboxypeptidase-like core domain-containing protein</fullName>
    </recommendedName>
</protein>
<keyword evidence="1" id="KW-0472">Membrane</keyword>